<comment type="caution">
    <text evidence="2">The sequence shown here is derived from an EMBL/GenBank/DDBJ whole genome shotgun (WGS) entry which is preliminary data.</text>
</comment>
<accession>A0A4R7UVP5</accession>
<name>A0A4R7UVP5_9PSEU</name>
<dbReference type="InterPro" id="IPR021235">
    <property type="entry name" value="DUF2637"/>
</dbReference>
<evidence type="ECO:0000313" key="3">
    <source>
        <dbReference type="Proteomes" id="UP000294927"/>
    </source>
</evidence>
<feature type="transmembrane region" description="Helical" evidence="1">
    <location>
        <begin position="16"/>
        <end position="39"/>
    </location>
</feature>
<dbReference type="EMBL" id="SOCP01000024">
    <property type="protein sequence ID" value="TDV40124.1"/>
    <property type="molecule type" value="Genomic_DNA"/>
</dbReference>
<protein>
    <submittedName>
        <fullName evidence="2">Uncharacterized protein DUF2637</fullName>
    </submittedName>
</protein>
<dbReference type="RefSeq" id="WP_133908564.1">
    <property type="nucleotide sequence ID" value="NZ_SOCP01000024.1"/>
</dbReference>
<keyword evidence="1" id="KW-0472">Membrane</keyword>
<evidence type="ECO:0000256" key="1">
    <source>
        <dbReference type="SAM" id="Phobius"/>
    </source>
</evidence>
<feature type="transmembrane region" description="Helical" evidence="1">
    <location>
        <begin position="51"/>
        <end position="72"/>
    </location>
</feature>
<keyword evidence="3" id="KW-1185">Reference proteome</keyword>
<dbReference type="Pfam" id="PF10935">
    <property type="entry name" value="DUF2637"/>
    <property type="match status" value="1"/>
</dbReference>
<gene>
    <name evidence="2" type="ORF">CLV71_124143</name>
</gene>
<feature type="transmembrane region" description="Helical" evidence="1">
    <location>
        <begin position="114"/>
        <end position="139"/>
    </location>
</feature>
<dbReference type="AlphaFoldDB" id="A0A4R7UVP5"/>
<proteinExistence type="predicted"/>
<feature type="transmembrane region" description="Helical" evidence="1">
    <location>
        <begin position="84"/>
        <end position="108"/>
    </location>
</feature>
<dbReference type="Proteomes" id="UP000294927">
    <property type="component" value="Unassembled WGS sequence"/>
</dbReference>
<keyword evidence="1" id="KW-0812">Transmembrane</keyword>
<dbReference type="OrthoDB" id="3578795at2"/>
<organism evidence="2 3">
    <name type="scientific">Actinophytocola oryzae</name>
    <dbReference type="NCBI Taxonomy" id="502181"/>
    <lineage>
        <taxon>Bacteria</taxon>
        <taxon>Bacillati</taxon>
        <taxon>Actinomycetota</taxon>
        <taxon>Actinomycetes</taxon>
        <taxon>Pseudonocardiales</taxon>
        <taxon>Pseudonocardiaceae</taxon>
    </lineage>
</organism>
<reference evidence="2 3" key="1">
    <citation type="submission" date="2019-03" db="EMBL/GenBank/DDBJ databases">
        <title>Genomic Encyclopedia of Archaeal and Bacterial Type Strains, Phase II (KMG-II): from individual species to whole genera.</title>
        <authorList>
            <person name="Goeker M."/>
        </authorList>
    </citation>
    <scope>NUCLEOTIDE SEQUENCE [LARGE SCALE GENOMIC DNA]</scope>
    <source>
        <strain evidence="2 3">DSM 45499</strain>
    </source>
</reference>
<sequence>MQDETMKPDRAPTVQLGWYTWAGLAAVAVAASVLSFASLRHLAEACGTSGRLAWLLPVAIDAAAVVATRVWLARQAPAPARRQARRIALGAIVLSVVGNAVDHVLAAYRIVPPWWTVVAVAAVAPAVLGAVAHLVALVVAPDEDHEVTGAGEPGEPPLASPALQLLQTAEELVRAAEEEGAPMGRETLAGHLGVTPNQARQVLAVLRMGQAPPLALNRQAA</sequence>
<evidence type="ECO:0000313" key="2">
    <source>
        <dbReference type="EMBL" id="TDV40124.1"/>
    </source>
</evidence>
<keyword evidence="1" id="KW-1133">Transmembrane helix</keyword>